<evidence type="ECO:0000256" key="2">
    <source>
        <dbReference type="SAM" id="Phobius"/>
    </source>
</evidence>
<dbReference type="InterPro" id="IPR022134">
    <property type="entry name" value="DUF3667"/>
</dbReference>
<gene>
    <name evidence="3" type="ORF">LK996_07665</name>
</gene>
<accession>A0ABS8JH82</accession>
<comment type="caution">
    <text evidence="3">The sequence shown here is derived from an EMBL/GenBank/DDBJ whole genome shotgun (WGS) entry which is preliminary data.</text>
</comment>
<name>A0ABS8JH82_9GAMM</name>
<reference evidence="3" key="1">
    <citation type="submission" date="2021-10" db="EMBL/GenBank/DDBJ databases">
        <authorList>
            <person name="Lyu M."/>
            <person name="Wang X."/>
            <person name="Meng X."/>
            <person name="Xu K."/>
        </authorList>
    </citation>
    <scope>NUCLEOTIDE SEQUENCE</scope>
    <source>
        <strain evidence="3">A6</strain>
    </source>
</reference>
<dbReference type="Proteomes" id="UP001165293">
    <property type="component" value="Unassembled WGS sequence"/>
</dbReference>
<feature type="transmembrane region" description="Helical" evidence="2">
    <location>
        <begin position="386"/>
        <end position="405"/>
    </location>
</feature>
<keyword evidence="2" id="KW-0472">Membrane</keyword>
<feature type="region of interest" description="Disordered" evidence="1">
    <location>
        <begin position="51"/>
        <end position="72"/>
    </location>
</feature>
<keyword evidence="2" id="KW-0812">Transmembrane</keyword>
<keyword evidence="2" id="KW-1133">Transmembrane helix</keyword>
<feature type="compositionally biased region" description="Polar residues" evidence="1">
    <location>
        <begin position="52"/>
        <end position="69"/>
    </location>
</feature>
<dbReference type="Pfam" id="PF12412">
    <property type="entry name" value="DUF3667"/>
    <property type="match status" value="1"/>
</dbReference>
<dbReference type="EMBL" id="JAJGAK010000001">
    <property type="protein sequence ID" value="MCC8362951.1"/>
    <property type="molecule type" value="Genomic_DNA"/>
</dbReference>
<keyword evidence="4" id="KW-1185">Reference proteome</keyword>
<feature type="transmembrane region" description="Helical" evidence="2">
    <location>
        <begin position="350"/>
        <end position="374"/>
    </location>
</feature>
<proteinExistence type="predicted"/>
<protein>
    <submittedName>
        <fullName evidence="3">DUF3667 domain-containing protein</fullName>
    </submittedName>
</protein>
<feature type="region of interest" description="Disordered" evidence="1">
    <location>
        <begin position="1"/>
        <end position="30"/>
    </location>
</feature>
<evidence type="ECO:0000256" key="1">
    <source>
        <dbReference type="SAM" id="MobiDB-lite"/>
    </source>
</evidence>
<feature type="compositionally biased region" description="Basic residues" evidence="1">
    <location>
        <begin position="19"/>
        <end position="30"/>
    </location>
</feature>
<evidence type="ECO:0000313" key="3">
    <source>
        <dbReference type="EMBL" id="MCC8362951.1"/>
    </source>
</evidence>
<feature type="transmembrane region" description="Helical" evidence="2">
    <location>
        <begin position="315"/>
        <end position="338"/>
    </location>
</feature>
<feature type="transmembrane region" description="Helical" evidence="2">
    <location>
        <begin position="426"/>
        <end position="447"/>
    </location>
</feature>
<evidence type="ECO:0000313" key="4">
    <source>
        <dbReference type="Proteomes" id="UP001165293"/>
    </source>
</evidence>
<dbReference type="RefSeq" id="WP_230526521.1">
    <property type="nucleotide sequence ID" value="NZ_JAJGAK010000001.1"/>
</dbReference>
<organism evidence="3 4">
    <name type="scientific">Noviluteimonas lactosilytica</name>
    <dbReference type="NCBI Taxonomy" id="2888523"/>
    <lineage>
        <taxon>Bacteria</taxon>
        <taxon>Pseudomonadati</taxon>
        <taxon>Pseudomonadota</taxon>
        <taxon>Gammaproteobacteria</taxon>
        <taxon>Lysobacterales</taxon>
        <taxon>Lysobacteraceae</taxon>
        <taxon>Noviluteimonas</taxon>
    </lineage>
</organism>
<sequence>MAEDEGGCERRAGAQFARERRRGGLGGHRKGLIVKGAAHSRWRPVAEHRYLSRQSGDPMSSDPTTTSAAAQPRPACQNCGSPLMGEHCYACGQPVKGLVRHFTSIIGDFLDSVLNIDARVFRTLWPLFAKPGYLSLEYFEGHRIRYVSPVRLFVFLSIVTFFVAQLSVDFSGMKVGANGNDDIDSAKTVQEVKQRRDAALEGLATAKRDTAQTPGVSVGLDAAADAIKSRADRRIAALEAATKAGTPPPPPGSGLIVDDDDGSISFNGKPWDPQTNPLRVSWLPEAANRKINQQVGHFRDNVRRGEQDPNLIKDAVLSTVPTTLFVMLPLFALMLKFAYAFKRRLYMEHLIVALHSHAFLCLALLGMFLLMALQDAFGAAAGPVRSFIRLLEVALAIWMPLYLLIMQKRVYGQGWPMTVLKYCLLGLCYSVLLSFGAAFTMLAGLVWM</sequence>